<organism evidence="1 2">
    <name type="scientific">Methanobrevibacter millerae</name>
    <dbReference type="NCBI Taxonomy" id="230361"/>
    <lineage>
        <taxon>Archaea</taxon>
        <taxon>Methanobacteriati</taxon>
        <taxon>Methanobacteriota</taxon>
        <taxon>Methanomada group</taxon>
        <taxon>Methanobacteria</taxon>
        <taxon>Methanobacteriales</taxon>
        <taxon>Methanobacteriaceae</taxon>
        <taxon>Methanobrevibacter</taxon>
    </lineage>
</organism>
<evidence type="ECO:0008006" key="3">
    <source>
        <dbReference type="Google" id="ProtNLM"/>
    </source>
</evidence>
<comment type="caution">
    <text evidence="1">The sequence shown here is derived from an EMBL/GenBank/DDBJ whole genome shotgun (WGS) entry which is preliminary data.</text>
</comment>
<dbReference type="AlphaFoldDB" id="A0A8T3VBD1"/>
<evidence type="ECO:0000313" key="1">
    <source>
        <dbReference type="EMBL" id="MBE6505308.1"/>
    </source>
</evidence>
<protein>
    <recommendedName>
        <fullName evidence="3">HEPN domain-containing protein</fullName>
    </recommendedName>
</protein>
<dbReference type="Proteomes" id="UP000762703">
    <property type="component" value="Unassembled WGS sequence"/>
</dbReference>
<evidence type="ECO:0000313" key="2">
    <source>
        <dbReference type="Proteomes" id="UP000762703"/>
    </source>
</evidence>
<proteinExistence type="predicted"/>
<name>A0A8T3VBD1_9EURY</name>
<accession>A0A8T3VBD1</accession>
<dbReference type="RefSeq" id="WP_303736958.1">
    <property type="nucleotide sequence ID" value="NZ_SUTE01000044.1"/>
</dbReference>
<dbReference type="EMBL" id="SUTE01000044">
    <property type="protein sequence ID" value="MBE6505308.1"/>
    <property type="molecule type" value="Genomic_DNA"/>
</dbReference>
<reference evidence="1" key="1">
    <citation type="submission" date="2019-04" db="EMBL/GenBank/DDBJ databases">
        <title>Evolution of Biomass-Degrading Anaerobic Consortia Revealed by Metagenomics.</title>
        <authorList>
            <person name="Peng X."/>
        </authorList>
    </citation>
    <scope>NUCLEOTIDE SEQUENCE</scope>
    <source>
        <strain evidence="1">SIG12</strain>
    </source>
</reference>
<dbReference type="Gene3D" id="1.20.120.330">
    <property type="entry name" value="Nucleotidyltransferases domain 2"/>
    <property type="match status" value="1"/>
</dbReference>
<sequence length="137" mass="16517">MDITKYPQYELYTFTELLFSKKEDLIPDDCDCRCVYSTIINRCYYSSYLYSLEWLFEKFRFKPRPREDFDDGEEFITEHKQVREALKEKNLPAISSELMDLAMLRQKADYDPLSYISDEELSDAMDSMRIIFKKLSF</sequence>
<gene>
    <name evidence="1" type="ORF">E7Z73_06160</name>
</gene>